<dbReference type="Proteomes" id="UP000287908">
    <property type="component" value="Unassembled WGS sequence"/>
</dbReference>
<evidence type="ECO:0000256" key="1">
    <source>
        <dbReference type="ARBA" id="ARBA00022729"/>
    </source>
</evidence>
<keyword evidence="3" id="KW-0564">Palmitate</keyword>
<dbReference type="InterPro" id="IPR005184">
    <property type="entry name" value="DUF306_Meta_HslJ"/>
</dbReference>
<proteinExistence type="predicted"/>
<evidence type="ECO:0000313" key="8">
    <source>
        <dbReference type="Proteomes" id="UP000287908"/>
    </source>
</evidence>
<dbReference type="Pfam" id="PF03724">
    <property type="entry name" value="META"/>
    <property type="match status" value="1"/>
</dbReference>
<dbReference type="InterPro" id="IPR018660">
    <property type="entry name" value="MliC"/>
</dbReference>
<evidence type="ECO:0000256" key="4">
    <source>
        <dbReference type="ARBA" id="ARBA00023288"/>
    </source>
</evidence>
<dbReference type="PANTHER" id="PTHR35535:SF1">
    <property type="entry name" value="HEAT SHOCK PROTEIN HSLJ"/>
    <property type="match status" value="1"/>
</dbReference>
<accession>A0A432Z6Z2</accession>
<keyword evidence="2" id="KW-0472">Membrane</keyword>
<keyword evidence="1" id="KW-0732">Signal</keyword>
<dbReference type="Gene3D" id="2.40.128.270">
    <property type="match status" value="1"/>
</dbReference>
<protein>
    <recommendedName>
        <fullName evidence="9">Secreted protein containing HslJ-like protein</fullName>
    </recommendedName>
</protein>
<organism evidence="7 8">
    <name type="scientific">Idiomarina seosinensis</name>
    <dbReference type="NCBI Taxonomy" id="281739"/>
    <lineage>
        <taxon>Bacteria</taxon>
        <taxon>Pseudomonadati</taxon>
        <taxon>Pseudomonadota</taxon>
        <taxon>Gammaproteobacteria</taxon>
        <taxon>Alteromonadales</taxon>
        <taxon>Idiomarinaceae</taxon>
        <taxon>Idiomarina</taxon>
    </lineage>
</organism>
<dbReference type="EMBL" id="PIQF01000004">
    <property type="protein sequence ID" value="RUO73674.1"/>
    <property type="molecule type" value="Genomic_DNA"/>
</dbReference>
<feature type="domain" description="DUF306" evidence="5">
    <location>
        <begin position="198"/>
        <end position="299"/>
    </location>
</feature>
<evidence type="ECO:0000259" key="6">
    <source>
        <dbReference type="Pfam" id="PF09864"/>
    </source>
</evidence>
<gene>
    <name evidence="7" type="ORF">CWI81_11665</name>
</gene>
<name>A0A432Z6Z2_9GAMM</name>
<evidence type="ECO:0008006" key="9">
    <source>
        <dbReference type="Google" id="ProtNLM"/>
    </source>
</evidence>
<evidence type="ECO:0000259" key="5">
    <source>
        <dbReference type="Pfam" id="PF03724"/>
    </source>
</evidence>
<evidence type="ECO:0000256" key="2">
    <source>
        <dbReference type="ARBA" id="ARBA00023136"/>
    </source>
</evidence>
<reference evidence="7 8" key="1">
    <citation type="journal article" date="2011" name="Front. Microbiol.">
        <title>Genomic signatures of strain selection and enhancement in Bacillus atrophaeus var. globigii, a historical biowarfare simulant.</title>
        <authorList>
            <person name="Gibbons H.S."/>
            <person name="Broomall S.M."/>
            <person name="McNew L.A."/>
            <person name="Daligault H."/>
            <person name="Chapman C."/>
            <person name="Bruce D."/>
            <person name="Karavis M."/>
            <person name="Krepps M."/>
            <person name="McGregor P.A."/>
            <person name="Hong C."/>
            <person name="Park K.H."/>
            <person name="Akmal A."/>
            <person name="Feldman A."/>
            <person name="Lin J.S."/>
            <person name="Chang W.E."/>
            <person name="Higgs B.W."/>
            <person name="Demirev P."/>
            <person name="Lindquist J."/>
            <person name="Liem A."/>
            <person name="Fochler E."/>
            <person name="Read T.D."/>
            <person name="Tapia R."/>
            <person name="Johnson S."/>
            <person name="Bishop-Lilly K.A."/>
            <person name="Detter C."/>
            <person name="Han C."/>
            <person name="Sozhamannan S."/>
            <person name="Rosenzweig C.N."/>
            <person name="Skowronski E.W."/>
        </authorList>
    </citation>
    <scope>NUCLEOTIDE SEQUENCE [LARGE SCALE GENOMIC DNA]</scope>
    <source>
        <strain evidence="7 8">CL-SP19</strain>
    </source>
</reference>
<sequence>MGLIIMLLAGCTQTGSENSTGITYHCGLQSLTATFDQNQVVLNMRGGQQQLQQLPAASGSKYQNKDGTTVFWSKGHEAQVTWRGEQLPLCIESSYLPNNVAFRGNEPFWLLTFNGQQATLTTPEKEQQFSLAGERQKATNINSGDNQWQIETTAGHQLEVTDKLCYDSMSGIAYPYQVTLLHGGNQLKGCGGQTEQLIQGKPLSVKSMSGYTTTIAQTAELQFLPDGRLVGSDGCNRIFGHYSLQGEIARLNIAGSTKRMCSAKTMAFAQSFTELLNNILKIDIKEKDIVIKAQQGQHLTLSSQ</sequence>
<dbReference type="PANTHER" id="PTHR35535">
    <property type="entry name" value="HEAT SHOCK PROTEIN HSLJ"/>
    <property type="match status" value="1"/>
</dbReference>
<evidence type="ECO:0000256" key="3">
    <source>
        <dbReference type="ARBA" id="ARBA00023139"/>
    </source>
</evidence>
<dbReference type="Gene3D" id="2.40.128.200">
    <property type="match status" value="1"/>
</dbReference>
<keyword evidence="8" id="KW-1185">Reference proteome</keyword>
<dbReference type="AlphaFoldDB" id="A0A432Z6Z2"/>
<dbReference type="InterPro" id="IPR036328">
    <property type="entry name" value="MliC_sf"/>
</dbReference>
<keyword evidence="4" id="KW-0449">Lipoprotein</keyword>
<dbReference type="InterPro" id="IPR053147">
    <property type="entry name" value="Hsp_HslJ-like"/>
</dbReference>
<comment type="caution">
    <text evidence="7">The sequence shown here is derived from an EMBL/GenBank/DDBJ whole genome shotgun (WGS) entry which is preliminary data.</text>
</comment>
<dbReference type="SUPFAM" id="SSF141488">
    <property type="entry name" value="YdhA-like"/>
    <property type="match status" value="1"/>
</dbReference>
<evidence type="ECO:0000313" key="7">
    <source>
        <dbReference type="EMBL" id="RUO73674.1"/>
    </source>
</evidence>
<dbReference type="Pfam" id="PF09864">
    <property type="entry name" value="MliC"/>
    <property type="match status" value="1"/>
</dbReference>
<dbReference type="InterPro" id="IPR038670">
    <property type="entry name" value="HslJ-like_sf"/>
</dbReference>
<feature type="domain" description="C-type lysozyme inhibitor" evidence="6">
    <location>
        <begin position="24"/>
        <end position="85"/>
    </location>
</feature>